<evidence type="ECO:0000313" key="16">
    <source>
        <dbReference type="EMBL" id="GAA4829546.1"/>
    </source>
</evidence>
<name>A0ABP9D841_9BACT</name>
<evidence type="ECO:0000256" key="10">
    <source>
        <dbReference type="ARBA" id="ARBA00022840"/>
    </source>
</evidence>
<dbReference type="PROSITE" id="PS50928">
    <property type="entry name" value="ABC_TM1"/>
    <property type="match status" value="1"/>
</dbReference>
<sequence length="460" mass="51864">MDYTPFLLSLKLSGWSTTILLFLSIPIGYVMAFRPFRGKAILEACLNLPMVLPPSVLGFYLLLLFRPEGVIGTWVDQLLGISLVFSFEGLLIASVIYGLPFMVGPIQSGFQQLPKEYRNMAFLLGHSSWKTLLYVLLPAIQLPLLTAIGITFAHGMGEFGLILMLGGSIPGKTKVASIAIFEEVEALNYDTAHEYALLLLLLSFCILLLINVLKRRDALSLPIPWSHVLRKEKRTILSLPKRTYHRLSVDFQIHYTAQTITLKEAFNTNEITGISGPSGAGKSTLLYALTGCQSLHQGSIEDEQQHYWSSNKTVLLSPQDRHLGVVFQQYALFPHMTVEENLQFSKYFLSEYYEEVIEILEIKPFLKRLPRQLSGGQQQRVAIGRALLSGPYYLLLDEPFAALDERLKEKVALYLKSYCQKRNIGMLLISHDKALLQTLCDRHLQIENGHFSQPYPPLTA</sequence>
<gene>
    <name evidence="16" type="ORF">GCM10023331_13450</name>
</gene>
<comment type="subcellular location">
    <subcellularLocation>
        <location evidence="2 13">Cell membrane</location>
        <topology evidence="2 13">Multi-pass membrane protein</topology>
    </subcellularLocation>
</comment>
<dbReference type="Gene3D" id="1.10.3720.10">
    <property type="entry name" value="MetI-like"/>
    <property type="match status" value="1"/>
</dbReference>
<dbReference type="PANTHER" id="PTHR30183">
    <property type="entry name" value="MOLYBDENUM TRANSPORT SYSTEM PERMEASE PROTEIN MODB"/>
    <property type="match status" value="1"/>
</dbReference>
<dbReference type="InterPro" id="IPR011867">
    <property type="entry name" value="ModB_ABC"/>
</dbReference>
<keyword evidence="11 13" id="KW-1133">Transmembrane helix</keyword>
<feature type="domain" description="ABC transmembrane type-1" evidence="15">
    <location>
        <begin position="6"/>
        <end position="210"/>
    </location>
</feature>
<evidence type="ECO:0000256" key="7">
    <source>
        <dbReference type="ARBA" id="ARBA00022505"/>
    </source>
</evidence>
<comment type="caution">
    <text evidence="16">The sequence shown here is derived from an EMBL/GenBank/DDBJ whole genome shotgun (WGS) entry which is preliminary data.</text>
</comment>
<evidence type="ECO:0000256" key="8">
    <source>
        <dbReference type="ARBA" id="ARBA00022692"/>
    </source>
</evidence>
<feature type="transmembrane region" description="Helical" evidence="13">
    <location>
        <begin position="44"/>
        <end position="65"/>
    </location>
</feature>
<feature type="domain" description="ABC transporter" evidence="14">
    <location>
        <begin position="244"/>
        <end position="460"/>
    </location>
</feature>
<dbReference type="EMBL" id="BAABJX010000021">
    <property type="protein sequence ID" value="GAA4829546.1"/>
    <property type="molecule type" value="Genomic_DNA"/>
</dbReference>
<evidence type="ECO:0000256" key="5">
    <source>
        <dbReference type="ARBA" id="ARBA00022448"/>
    </source>
</evidence>
<evidence type="ECO:0000256" key="1">
    <source>
        <dbReference type="ARBA" id="ARBA00002949"/>
    </source>
</evidence>
<proteinExistence type="inferred from homology"/>
<keyword evidence="5 13" id="KW-0813">Transport</keyword>
<keyword evidence="6" id="KW-1003">Cell membrane</keyword>
<dbReference type="InterPro" id="IPR003593">
    <property type="entry name" value="AAA+_ATPase"/>
</dbReference>
<accession>A0ABP9D841</accession>
<dbReference type="Pfam" id="PF00528">
    <property type="entry name" value="BPD_transp_1"/>
    <property type="match status" value="1"/>
</dbReference>
<keyword evidence="7" id="KW-0500">Molybdenum</keyword>
<dbReference type="PROSITE" id="PS50893">
    <property type="entry name" value="ABC_TRANSPORTER_2"/>
    <property type="match status" value="1"/>
</dbReference>
<dbReference type="SUPFAM" id="SSF161098">
    <property type="entry name" value="MetI-like"/>
    <property type="match status" value="1"/>
</dbReference>
<dbReference type="SUPFAM" id="SSF52540">
    <property type="entry name" value="P-loop containing nucleoside triphosphate hydrolases"/>
    <property type="match status" value="1"/>
</dbReference>
<organism evidence="16 17">
    <name type="scientific">Algivirga pacifica</name>
    <dbReference type="NCBI Taxonomy" id="1162670"/>
    <lineage>
        <taxon>Bacteria</taxon>
        <taxon>Pseudomonadati</taxon>
        <taxon>Bacteroidota</taxon>
        <taxon>Cytophagia</taxon>
        <taxon>Cytophagales</taxon>
        <taxon>Flammeovirgaceae</taxon>
        <taxon>Algivirga</taxon>
    </lineage>
</organism>
<dbReference type="Gene3D" id="3.40.50.300">
    <property type="entry name" value="P-loop containing nucleotide triphosphate hydrolases"/>
    <property type="match status" value="1"/>
</dbReference>
<evidence type="ECO:0000256" key="13">
    <source>
        <dbReference type="RuleBase" id="RU363032"/>
    </source>
</evidence>
<evidence type="ECO:0000256" key="3">
    <source>
        <dbReference type="ARBA" id="ARBA00007069"/>
    </source>
</evidence>
<evidence type="ECO:0000256" key="9">
    <source>
        <dbReference type="ARBA" id="ARBA00022741"/>
    </source>
</evidence>
<reference evidence="17" key="1">
    <citation type="journal article" date="2019" name="Int. J. Syst. Evol. Microbiol.">
        <title>The Global Catalogue of Microorganisms (GCM) 10K type strain sequencing project: providing services to taxonomists for standard genome sequencing and annotation.</title>
        <authorList>
            <consortium name="The Broad Institute Genomics Platform"/>
            <consortium name="The Broad Institute Genome Sequencing Center for Infectious Disease"/>
            <person name="Wu L."/>
            <person name="Ma J."/>
        </authorList>
    </citation>
    <scope>NUCLEOTIDE SEQUENCE [LARGE SCALE GENOMIC DNA]</scope>
    <source>
        <strain evidence="17">JCM 18326</strain>
    </source>
</reference>
<dbReference type="RefSeq" id="WP_345370328.1">
    <property type="nucleotide sequence ID" value="NZ_BAABJX010000021.1"/>
</dbReference>
<dbReference type="Pfam" id="PF00005">
    <property type="entry name" value="ABC_tran"/>
    <property type="match status" value="1"/>
</dbReference>
<keyword evidence="10" id="KW-0067">ATP-binding</keyword>
<evidence type="ECO:0000256" key="4">
    <source>
        <dbReference type="ARBA" id="ARBA00018710"/>
    </source>
</evidence>
<keyword evidence="17" id="KW-1185">Reference proteome</keyword>
<feature type="transmembrane region" description="Helical" evidence="13">
    <location>
        <begin position="12"/>
        <end position="32"/>
    </location>
</feature>
<feature type="transmembrane region" description="Helical" evidence="13">
    <location>
        <begin position="131"/>
        <end position="154"/>
    </location>
</feature>
<comment type="function">
    <text evidence="1">Part of the binding-protein-dependent transport system for molybdenum; probably responsible for the translocation of the substrate across the membrane.</text>
</comment>
<dbReference type="PROSITE" id="PS00211">
    <property type="entry name" value="ABC_TRANSPORTER_1"/>
    <property type="match status" value="1"/>
</dbReference>
<feature type="transmembrane region" description="Helical" evidence="13">
    <location>
        <begin position="195"/>
        <end position="213"/>
    </location>
</feature>
<feature type="transmembrane region" description="Helical" evidence="13">
    <location>
        <begin position="85"/>
        <end position="110"/>
    </location>
</feature>
<dbReference type="Proteomes" id="UP001500298">
    <property type="component" value="Unassembled WGS sequence"/>
</dbReference>
<dbReference type="InterPro" id="IPR000515">
    <property type="entry name" value="MetI-like"/>
</dbReference>
<dbReference type="InterPro" id="IPR035906">
    <property type="entry name" value="MetI-like_sf"/>
</dbReference>
<evidence type="ECO:0000256" key="2">
    <source>
        <dbReference type="ARBA" id="ARBA00004651"/>
    </source>
</evidence>
<evidence type="ECO:0000256" key="12">
    <source>
        <dbReference type="ARBA" id="ARBA00023136"/>
    </source>
</evidence>
<dbReference type="NCBIfam" id="TIGR02141">
    <property type="entry name" value="modB_ABC"/>
    <property type="match status" value="1"/>
</dbReference>
<keyword evidence="12 13" id="KW-0472">Membrane</keyword>
<evidence type="ECO:0000313" key="17">
    <source>
        <dbReference type="Proteomes" id="UP001500298"/>
    </source>
</evidence>
<evidence type="ECO:0000259" key="15">
    <source>
        <dbReference type="PROSITE" id="PS50928"/>
    </source>
</evidence>
<dbReference type="InterPro" id="IPR027417">
    <property type="entry name" value="P-loop_NTPase"/>
</dbReference>
<dbReference type="PANTHER" id="PTHR30183:SF8">
    <property type="entry name" value="MOLYBDENUM TRANSPORT SYSTEM PERMEASE"/>
    <property type="match status" value="1"/>
</dbReference>
<dbReference type="InterPro" id="IPR003439">
    <property type="entry name" value="ABC_transporter-like_ATP-bd"/>
</dbReference>
<evidence type="ECO:0000259" key="14">
    <source>
        <dbReference type="PROSITE" id="PS50893"/>
    </source>
</evidence>
<dbReference type="CDD" id="cd06261">
    <property type="entry name" value="TM_PBP2"/>
    <property type="match status" value="1"/>
</dbReference>
<evidence type="ECO:0000256" key="6">
    <source>
        <dbReference type="ARBA" id="ARBA00022475"/>
    </source>
</evidence>
<evidence type="ECO:0000256" key="11">
    <source>
        <dbReference type="ARBA" id="ARBA00022989"/>
    </source>
</evidence>
<protein>
    <recommendedName>
        <fullName evidence="4">Molybdenum transport system permease protein ModB</fullName>
    </recommendedName>
</protein>
<dbReference type="SMART" id="SM00382">
    <property type="entry name" value="AAA"/>
    <property type="match status" value="1"/>
</dbReference>
<dbReference type="InterPro" id="IPR017871">
    <property type="entry name" value="ABC_transporter-like_CS"/>
</dbReference>
<keyword evidence="9" id="KW-0547">Nucleotide-binding</keyword>
<comment type="similarity">
    <text evidence="3">Belongs to the binding-protein-dependent transport system permease family. CysTW subfamily.</text>
</comment>
<keyword evidence="8 13" id="KW-0812">Transmembrane</keyword>